<dbReference type="RefSeq" id="WP_253766080.1">
    <property type="nucleotide sequence ID" value="NZ_JAMTCK010000001.1"/>
</dbReference>
<evidence type="ECO:0000313" key="3">
    <source>
        <dbReference type="EMBL" id="MCP2163435.1"/>
    </source>
</evidence>
<keyword evidence="4" id="KW-1185">Reference proteome</keyword>
<evidence type="ECO:0000313" key="4">
    <source>
        <dbReference type="Proteomes" id="UP001206128"/>
    </source>
</evidence>
<dbReference type="SUPFAM" id="SSF48208">
    <property type="entry name" value="Six-hairpin glycosidases"/>
    <property type="match status" value="1"/>
</dbReference>
<keyword evidence="2" id="KW-0413">Isomerase</keyword>
<organism evidence="3 4">
    <name type="scientific">Goodfellowiella coeruleoviolacea</name>
    <dbReference type="NCBI Taxonomy" id="334858"/>
    <lineage>
        <taxon>Bacteria</taxon>
        <taxon>Bacillati</taxon>
        <taxon>Actinomycetota</taxon>
        <taxon>Actinomycetes</taxon>
        <taxon>Pseudonocardiales</taxon>
        <taxon>Pseudonocardiaceae</taxon>
        <taxon>Goodfellowiella</taxon>
    </lineage>
</organism>
<dbReference type="AlphaFoldDB" id="A0AAE3G8C7"/>
<comment type="caution">
    <text evidence="3">The sequence shown here is derived from an EMBL/GenBank/DDBJ whole genome shotgun (WGS) entry which is preliminary data.</text>
</comment>
<accession>A0AAE3G8C7</accession>
<sequence>MNRSRATDQAVPEWLRAEPARLLDFASSAVHPDGGFAWLDDDGAPVLERPVETWITCRMTHVFALAVAAGRDDLRELVAHGVSALTGLLRDDVHGGWYASASAAGPVVADKRAYEHAFVVLAAASAAAIGVAGARELLGEALSVVETRFWIEDDGLVADVWDRSWTAREDYRGVNANMHSVEAFLAAADVTGEPVWARRAARITERVVHGFARAHDWRLPEHFDPAWRVRLDYNRDEPAHPFRPYGVTIGHLLEWSRLALHVRHALGDQAPEWLLADARHLFATAVRDGWSVDGAPGFVYTTDFSGEPVVRDRLHWVVTEAIATAWVLHQVTGEQEYLDWFQRWCAHADTLFVDRAHGSWHHELTPDNVPGASVWQGKPDVYHAYQAALITTLPPSASFIGALVGDPTPR</sequence>
<evidence type="ECO:0000256" key="1">
    <source>
        <dbReference type="ARBA" id="ARBA00008558"/>
    </source>
</evidence>
<evidence type="ECO:0000256" key="2">
    <source>
        <dbReference type="ARBA" id="ARBA00023235"/>
    </source>
</evidence>
<dbReference type="InterPro" id="IPR008928">
    <property type="entry name" value="6-hairpin_glycosidase_sf"/>
</dbReference>
<gene>
    <name evidence="3" type="ORF">LX83_000275</name>
</gene>
<comment type="similarity">
    <text evidence="1">Belongs to the N-acylglucosamine 2-epimerase family.</text>
</comment>
<dbReference type="InterPro" id="IPR010819">
    <property type="entry name" value="AGE/CE"/>
</dbReference>
<protein>
    <submittedName>
        <fullName evidence="3">Mannose or cellobiose epimerase, N-acyl-D-glucosamine 2-epimerase family</fullName>
    </submittedName>
</protein>
<reference evidence="3" key="1">
    <citation type="submission" date="2022-06" db="EMBL/GenBank/DDBJ databases">
        <title>Genomic Encyclopedia of Archaeal and Bacterial Type Strains, Phase II (KMG-II): from individual species to whole genera.</title>
        <authorList>
            <person name="Goeker M."/>
        </authorList>
    </citation>
    <scope>NUCLEOTIDE SEQUENCE</scope>
    <source>
        <strain evidence="3">DSM 43935</strain>
    </source>
</reference>
<dbReference type="PANTHER" id="PTHR15108">
    <property type="entry name" value="N-ACYLGLUCOSAMINE-2-EPIMERASE"/>
    <property type="match status" value="1"/>
</dbReference>
<name>A0AAE3G8C7_9PSEU</name>
<dbReference type="Gene3D" id="1.50.10.10">
    <property type="match status" value="1"/>
</dbReference>
<dbReference type="GO" id="GO:0016853">
    <property type="term" value="F:isomerase activity"/>
    <property type="evidence" value="ECO:0007669"/>
    <property type="project" value="UniProtKB-KW"/>
</dbReference>
<dbReference type="EMBL" id="JAMTCK010000001">
    <property type="protein sequence ID" value="MCP2163435.1"/>
    <property type="molecule type" value="Genomic_DNA"/>
</dbReference>
<dbReference type="GO" id="GO:0005975">
    <property type="term" value="P:carbohydrate metabolic process"/>
    <property type="evidence" value="ECO:0007669"/>
    <property type="project" value="InterPro"/>
</dbReference>
<dbReference type="InterPro" id="IPR012341">
    <property type="entry name" value="6hp_glycosidase-like_sf"/>
</dbReference>
<proteinExistence type="inferred from homology"/>
<dbReference type="Pfam" id="PF07221">
    <property type="entry name" value="GlcNAc_2-epim"/>
    <property type="match status" value="1"/>
</dbReference>
<dbReference type="Proteomes" id="UP001206128">
    <property type="component" value="Unassembled WGS sequence"/>
</dbReference>